<keyword evidence="2" id="KW-1185">Reference proteome</keyword>
<proteinExistence type="predicted"/>
<evidence type="ECO:0000313" key="1">
    <source>
        <dbReference type="EMBL" id="KAK7475800.1"/>
    </source>
</evidence>
<name>A0ABD0JM37_9CAEN</name>
<reference evidence="1 2" key="1">
    <citation type="journal article" date="2023" name="Sci. Data">
        <title>Genome assembly of the Korean intertidal mud-creeper Batillaria attramentaria.</title>
        <authorList>
            <person name="Patra A.K."/>
            <person name="Ho P.T."/>
            <person name="Jun S."/>
            <person name="Lee S.J."/>
            <person name="Kim Y."/>
            <person name="Won Y.J."/>
        </authorList>
    </citation>
    <scope>NUCLEOTIDE SEQUENCE [LARGE SCALE GENOMIC DNA]</scope>
    <source>
        <strain evidence="1">Wonlab-2016</strain>
    </source>
</reference>
<protein>
    <submittedName>
        <fullName evidence="1">Uncharacterized protein</fullName>
    </submittedName>
</protein>
<gene>
    <name evidence="1" type="ORF">BaRGS_00032946</name>
</gene>
<dbReference type="EMBL" id="JACVVK020000393">
    <property type="protein sequence ID" value="KAK7475800.1"/>
    <property type="molecule type" value="Genomic_DNA"/>
</dbReference>
<dbReference type="Proteomes" id="UP001519460">
    <property type="component" value="Unassembled WGS sequence"/>
</dbReference>
<feature type="non-terminal residue" evidence="1">
    <location>
        <position position="93"/>
    </location>
</feature>
<evidence type="ECO:0000313" key="2">
    <source>
        <dbReference type="Proteomes" id="UP001519460"/>
    </source>
</evidence>
<accession>A0ABD0JM37</accession>
<organism evidence="1 2">
    <name type="scientific">Batillaria attramentaria</name>
    <dbReference type="NCBI Taxonomy" id="370345"/>
    <lineage>
        <taxon>Eukaryota</taxon>
        <taxon>Metazoa</taxon>
        <taxon>Spiralia</taxon>
        <taxon>Lophotrochozoa</taxon>
        <taxon>Mollusca</taxon>
        <taxon>Gastropoda</taxon>
        <taxon>Caenogastropoda</taxon>
        <taxon>Sorbeoconcha</taxon>
        <taxon>Cerithioidea</taxon>
        <taxon>Batillariidae</taxon>
        <taxon>Batillaria</taxon>
    </lineage>
</organism>
<dbReference type="AlphaFoldDB" id="A0ABD0JM37"/>
<sequence length="93" mass="10051">MHTLTTSHRQNDPTRSDATLEELSKAIDSLSCGKAPGKDGIPPEVLKSGANFQGHISGVAQRITEKVLAALSVHCLAHCVNMASTWQFRKQPE</sequence>
<comment type="caution">
    <text evidence="1">The sequence shown here is derived from an EMBL/GenBank/DDBJ whole genome shotgun (WGS) entry which is preliminary data.</text>
</comment>